<dbReference type="Pfam" id="PF00936">
    <property type="entry name" value="BMC"/>
    <property type="match status" value="1"/>
</dbReference>
<dbReference type="InterPro" id="IPR037233">
    <property type="entry name" value="CcmK-like_sf"/>
</dbReference>
<evidence type="ECO:0000256" key="4">
    <source>
        <dbReference type="PROSITE-ProRule" id="PRU01278"/>
    </source>
</evidence>
<keyword evidence="3" id="KW-1283">Bacterial microcompartment</keyword>
<organism evidence="7 8">
    <name type="scientific">Serratia rhizosphaerae</name>
    <dbReference type="NCBI Taxonomy" id="2597702"/>
    <lineage>
        <taxon>Bacteria</taxon>
        <taxon>Pseudomonadati</taxon>
        <taxon>Pseudomonadota</taxon>
        <taxon>Gammaproteobacteria</taxon>
        <taxon>Enterobacterales</taxon>
        <taxon>Yersiniaceae</taxon>
        <taxon>Serratia</taxon>
    </lineage>
</organism>
<name>A0ABX6GKQ6_9GAMM</name>
<dbReference type="InterPro" id="IPR044872">
    <property type="entry name" value="CcmK/CsoS1_BMC"/>
</dbReference>
<dbReference type="RefSeq" id="WP_160028733.1">
    <property type="nucleotide sequence ID" value="NZ_CP041764.1"/>
</dbReference>
<dbReference type="SMART" id="SM00877">
    <property type="entry name" value="BMC"/>
    <property type="match status" value="1"/>
</dbReference>
<dbReference type="SUPFAM" id="SSF143414">
    <property type="entry name" value="CcmK-like"/>
    <property type="match status" value="1"/>
</dbReference>
<dbReference type="InterPro" id="IPR050575">
    <property type="entry name" value="BMC_shell"/>
</dbReference>
<dbReference type="PANTHER" id="PTHR33941:SF11">
    <property type="entry name" value="BACTERIAL MICROCOMPARTMENT SHELL PROTEIN PDUJ"/>
    <property type="match status" value="1"/>
</dbReference>
<dbReference type="PANTHER" id="PTHR33941">
    <property type="entry name" value="PROPANEDIOL UTILIZATION PROTEIN PDUA"/>
    <property type="match status" value="1"/>
</dbReference>
<dbReference type="InterPro" id="IPR000249">
    <property type="entry name" value="BMC_dom"/>
</dbReference>
<evidence type="ECO:0000256" key="5">
    <source>
        <dbReference type="SAM" id="MobiDB-lite"/>
    </source>
</evidence>
<evidence type="ECO:0000313" key="7">
    <source>
        <dbReference type="EMBL" id="QHA86832.1"/>
    </source>
</evidence>
<feature type="compositionally biased region" description="Low complexity" evidence="5">
    <location>
        <begin position="101"/>
        <end position="113"/>
    </location>
</feature>
<dbReference type="PROSITE" id="PS51930">
    <property type="entry name" value="BMC_2"/>
    <property type="match status" value="1"/>
</dbReference>
<dbReference type="EMBL" id="CP041764">
    <property type="protein sequence ID" value="QHA86832.1"/>
    <property type="molecule type" value="Genomic_DNA"/>
</dbReference>
<gene>
    <name evidence="7" type="ORF">FO014_07625</name>
</gene>
<evidence type="ECO:0000256" key="1">
    <source>
        <dbReference type="ARBA" id="ARBA00004836"/>
    </source>
</evidence>
<protein>
    <submittedName>
        <fullName evidence="7">BMC domain-containing protein</fullName>
    </submittedName>
</protein>
<feature type="domain" description="BMC" evidence="6">
    <location>
        <begin position="4"/>
        <end position="88"/>
    </location>
</feature>
<evidence type="ECO:0000313" key="8">
    <source>
        <dbReference type="Proteomes" id="UP000430368"/>
    </source>
</evidence>
<reference evidence="7 8" key="1">
    <citation type="submission" date="2019-07" db="EMBL/GenBank/DDBJ databases">
        <title>Serratia dokdonensis sp. nov., an elicitor of systemic resistance in Nicotiana Tabacum.</title>
        <authorList>
            <person name="Son J.-S."/>
            <person name="Hwang Y.-J."/>
            <person name="Lee S.-Y."/>
            <person name="Ghim S.-Y."/>
        </authorList>
    </citation>
    <scope>NUCLEOTIDE SEQUENCE [LARGE SCALE GENOMIC DNA]</scope>
    <source>
        <strain evidence="7 8">KUDC3025</strain>
    </source>
</reference>
<comment type="subcellular location">
    <subcellularLocation>
        <location evidence="2">Bacterial microcompartment</location>
    </subcellularLocation>
</comment>
<evidence type="ECO:0000256" key="3">
    <source>
        <dbReference type="ARBA" id="ARBA00024446"/>
    </source>
</evidence>
<keyword evidence="8" id="KW-1185">Reference proteome</keyword>
<comment type="pathway">
    <text evidence="1">Polyol metabolism; 1,2-propanediol degradation.</text>
</comment>
<sequence>MKLSLGVIETYGLTAAIQAADAACKSASVTLLGYKKIGAGLVNVFLGGEISAVKSAVDSGVAAVGQPTFIRGRLVIARPGEQVVALLNGLAGNALTPSDDDAAIAPSAAAAAPADKRDDAPPPTAEAKQPARTENRAGGKKDQK</sequence>
<dbReference type="Gene3D" id="3.30.70.1710">
    <property type="match status" value="1"/>
</dbReference>
<accession>A0ABX6GKQ6</accession>
<comment type="similarity">
    <text evidence="4">Belongs to the bacterial microcompartments protein family.</text>
</comment>
<proteinExistence type="inferred from homology"/>
<feature type="region of interest" description="Disordered" evidence="5">
    <location>
        <begin position="101"/>
        <end position="144"/>
    </location>
</feature>
<evidence type="ECO:0000256" key="2">
    <source>
        <dbReference type="ARBA" id="ARBA00024322"/>
    </source>
</evidence>
<feature type="compositionally biased region" description="Basic and acidic residues" evidence="5">
    <location>
        <begin position="129"/>
        <end position="144"/>
    </location>
</feature>
<evidence type="ECO:0000259" key="6">
    <source>
        <dbReference type="PROSITE" id="PS51930"/>
    </source>
</evidence>
<dbReference type="CDD" id="cd07045">
    <property type="entry name" value="BMC_CcmK_like"/>
    <property type="match status" value="1"/>
</dbReference>
<dbReference type="Proteomes" id="UP000430368">
    <property type="component" value="Chromosome"/>
</dbReference>